<dbReference type="AlphaFoldDB" id="A0A0B7H1W1"/>
<comment type="similarity">
    <text evidence="1 4">Belongs to the bacterial histone-like protein family.</text>
</comment>
<evidence type="ECO:0000313" key="8">
    <source>
        <dbReference type="Proteomes" id="UP000323594"/>
    </source>
</evidence>
<dbReference type="PRINTS" id="PR01727">
    <property type="entry name" value="DNABINDINGHU"/>
</dbReference>
<dbReference type="PANTHER" id="PTHR33175:SF3">
    <property type="entry name" value="DNA-BINDING PROTEIN HU-BETA"/>
    <property type="match status" value="1"/>
</dbReference>
<sequence>MKKQKQTRASLTDLIYRKFGYDYRITATIVDSLIEEMASALKRGETIELRNFGVFELQHRKSSIGRNISAGTAVKIPERYVVAFRPGKNLREAVKDYQPDSDK</sequence>
<evidence type="ECO:0000313" key="6">
    <source>
        <dbReference type="EMBL" id="QEJ98783.1"/>
    </source>
</evidence>
<evidence type="ECO:0000256" key="3">
    <source>
        <dbReference type="ARBA" id="ARBA00023125"/>
    </source>
</evidence>
<reference evidence="5" key="1">
    <citation type="submission" date="2015-01" db="EMBL/GenBank/DDBJ databases">
        <authorList>
            <person name="Xiang T."/>
            <person name="Song Y."/>
            <person name="Huang L."/>
            <person name="Wang B."/>
            <person name="Wu P."/>
        </authorList>
    </citation>
    <scope>NUCLEOTIDE SEQUENCE [LARGE SCALE GENOMIC DNA]</scope>
    <source>
        <strain evidence="5">V1</strain>
    </source>
</reference>
<dbReference type="GO" id="GO:0030527">
    <property type="term" value="F:structural constituent of chromatin"/>
    <property type="evidence" value="ECO:0007669"/>
    <property type="project" value="InterPro"/>
</dbReference>
<proteinExistence type="inferred from homology"/>
<dbReference type="Proteomes" id="UP000323594">
    <property type="component" value="Chromosome"/>
</dbReference>
<keyword evidence="2" id="KW-0226">DNA condensation</keyword>
<dbReference type="GO" id="GO:0030261">
    <property type="term" value="P:chromosome condensation"/>
    <property type="evidence" value="ECO:0007669"/>
    <property type="project" value="UniProtKB-KW"/>
</dbReference>
<dbReference type="Proteomes" id="UP000042527">
    <property type="component" value="Unassembled WGS sequence"/>
</dbReference>
<name>A0A0B7H1W1_TREPH</name>
<keyword evidence="7" id="KW-1185">Reference proteome</keyword>
<evidence type="ECO:0000256" key="4">
    <source>
        <dbReference type="RuleBase" id="RU003939"/>
    </source>
</evidence>
<dbReference type="EMBL" id="CDNC01000049">
    <property type="protein sequence ID" value="CEM63220.1"/>
    <property type="molecule type" value="Genomic_DNA"/>
</dbReference>
<evidence type="ECO:0000256" key="2">
    <source>
        <dbReference type="ARBA" id="ARBA00023067"/>
    </source>
</evidence>
<dbReference type="GO" id="GO:0003677">
    <property type="term" value="F:DNA binding"/>
    <property type="evidence" value="ECO:0007669"/>
    <property type="project" value="UniProtKB-KW"/>
</dbReference>
<dbReference type="InterPro" id="IPR000119">
    <property type="entry name" value="Hist_DNA-bd"/>
</dbReference>
<dbReference type="CDD" id="cd13836">
    <property type="entry name" value="IHF_B"/>
    <property type="match status" value="1"/>
</dbReference>
<dbReference type="EMBL" id="CP042817">
    <property type="protein sequence ID" value="QEJ98783.1"/>
    <property type="molecule type" value="Genomic_DNA"/>
</dbReference>
<dbReference type="RefSeq" id="WP_002699471.1">
    <property type="nucleotide sequence ID" value="NZ_CDNC01000049.1"/>
</dbReference>
<dbReference type="Gene3D" id="4.10.520.10">
    <property type="entry name" value="IHF-like DNA-binding proteins"/>
    <property type="match status" value="1"/>
</dbReference>
<accession>A0A0B7H1W1</accession>
<dbReference type="OrthoDB" id="9799835at2"/>
<keyword evidence="3 5" id="KW-0238">DNA-binding</keyword>
<dbReference type="SUPFAM" id="SSF47729">
    <property type="entry name" value="IHF-like DNA-binding proteins"/>
    <property type="match status" value="1"/>
</dbReference>
<dbReference type="InterPro" id="IPR010992">
    <property type="entry name" value="IHF-like_DNA-bd_dom_sf"/>
</dbReference>
<protein>
    <submittedName>
        <fullName evidence="5">DNA-binding protein HU</fullName>
    </submittedName>
    <submittedName>
        <fullName evidence="6">Integration host factor subunit beta</fullName>
    </submittedName>
</protein>
<dbReference type="PANTHER" id="PTHR33175">
    <property type="entry name" value="DNA-BINDING PROTEIN HU"/>
    <property type="match status" value="1"/>
</dbReference>
<reference evidence="7" key="2">
    <citation type="submission" date="2015-01" db="EMBL/GenBank/DDBJ databases">
        <authorList>
            <person name="Manzoor Shahid"/>
            <person name="Zubair Saima"/>
        </authorList>
    </citation>
    <scope>NUCLEOTIDE SEQUENCE [LARGE SCALE GENOMIC DNA]</scope>
    <source>
        <strain evidence="7">V1</strain>
    </source>
</reference>
<evidence type="ECO:0000313" key="5">
    <source>
        <dbReference type="EMBL" id="CEM63220.1"/>
    </source>
</evidence>
<reference evidence="6 8" key="3">
    <citation type="submission" date="2019-08" db="EMBL/GenBank/DDBJ databases">
        <authorList>
            <person name="Kuhnert P."/>
        </authorList>
    </citation>
    <scope>NUCLEOTIDE SEQUENCE [LARGE SCALE GENOMIC DNA]</scope>
    <source>
        <strain evidence="6 8">B36.5</strain>
    </source>
</reference>
<organism evidence="5 7">
    <name type="scientific">Treponema phagedenis</name>
    <dbReference type="NCBI Taxonomy" id="162"/>
    <lineage>
        <taxon>Bacteria</taxon>
        <taxon>Pseudomonadati</taxon>
        <taxon>Spirochaetota</taxon>
        <taxon>Spirochaetia</taxon>
        <taxon>Spirochaetales</taxon>
        <taxon>Treponemataceae</taxon>
        <taxon>Treponema</taxon>
    </lineage>
</organism>
<evidence type="ECO:0000256" key="1">
    <source>
        <dbReference type="ARBA" id="ARBA00010529"/>
    </source>
</evidence>
<evidence type="ECO:0000313" key="7">
    <source>
        <dbReference type="Proteomes" id="UP000042527"/>
    </source>
</evidence>
<dbReference type="GeneID" id="57752526"/>
<dbReference type="Pfam" id="PF00216">
    <property type="entry name" value="Bac_DNA_binding"/>
    <property type="match status" value="1"/>
</dbReference>
<dbReference type="GO" id="GO:0005829">
    <property type="term" value="C:cytosol"/>
    <property type="evidence" value="ECO:0007669"/>
    <property type="project" value="TreeGrafter"/>
</dbReference>
<gene>
    <name evidence="5" type="primary">hup</name>
    <name evidence="6" type="ORF">FUT82_12780</name>
    <name evidence="5" type="ORF">TPHV1_70083</name>
</gene>
<dbReference type="SMART" id="SM00411">
    <property type="entry name" value="BHL"/>
    <property type="match status" value="1"/>
</dbReference>